<sequence length="144" mass="15906">MNHRSILDPALRDLPIRQAAYIAKLADQLDIRDDLEERRHLLYPVLAAAAKDIEPVLEPAECAALAVAFLDAHAEGVARTLYSPAFLTEGTAAMKPWADRLLAAIAGAILDRLKQGDMSIAPRKVWRFRADGTDPDFPYRDDGD</sequence>
<dbReference type="Proteomes" id="UP001596456">
    <property type="component" value="Unassembled WGS sequence"/>
</dbReference>
<accession>A0ABW2L238</accession>
<keyword evidence="2" id="KW-1185">Reference proteome</keyword>
<dbReference type="RefSeq" id="WP_377360761.1">
    <property type="nucleotide sequence ID" value="NZ_JBHTCM010000028.1"/>
</dbReference>
<organism evidence="1 2">
    <name type="scientific">Rhodocista pekingensis</name>
    <dbReference type="NCBI Taxonomy" id="201185"/>
    <lineage>
        <taxon>Bacteria</taxon>
        <taxon>Pseudomonadati</taxon>
        <taxon>Pseudomonadota</taxon>
        <taxon>Alphaproteobacteria</taxon>
        <taxon>Rhodospirillales</taxon>
        <taxon>Azospirillaceae</taxon>
        <taxon>Rhodocista</taxon>
    </lineage>
</organism>
<gene>
    <name evidence="1" type="ORF">ACFQPS_18815</name>
</gene>
<protein>
    <submittedName>
        <fullName evidence="1">Uncharacterized protein</fullName>
    </submittedName>
</protein>
<comment type="caution">
    <text evidence="1">The sequence shown here is derived from an EMBL/GenBank/DDBJ whole genome shotgun (WGS) entry which is preliminary data.</text>
</comment>
<evidence type="ECO:0000313" key="1">
    <source>
        <dbReference type="EMBL" id="MFC7335226.1"/>
    </source>
</evidence>
<reference evidence="2" key="1">
    <citation type="journal article" date="2019" name="Int. J. Syst. Evol. Microbiol.">
        <title>The Global Catalogue of Microorganisms (GCM) 10K type strain sequencing project: providing services to taxonomists for standard genome sequencing and annotation.</title>
        <authorList>
            <consortium name="The Broad Institute Genomics Platform"/>
            <consortium name="The Broad Institute Genome Sequencing Center for Infectious Disease"/>
            <person name="Wu L."/>
            <person name="Ma J."/>
        </authorList>
    </citation>
    <scope>NUCLEOTIDE SEQUENCE [LARGE SCALE GENOMIC DNA]</scope>
    <source>
        <strain evidence="2">CGMCC 1.16275</strain>
    </source>
</reference>
<dbReference type="EMBL" id="JBHTCM010000028">
    <property type="protein sequence ID" value="MFC7335226.1"/>
    <property type="molecule type" value="Genomic_DNA"/>
</dbReference>
<name>A0ABW2L238_9PROT</name>
<proteinExistence type="predicted"/>
<evidence type="ECO:0000313" key="2">
    <source>
        <dbReference type="Proteomes" id="UP001596456"/>
    </source>
</evidence>